<comment type="caution">
    <text evidence="8">The sequence shown here is derived from an EMBL/GenBank/DDBJ whole genome shotgun (WGS) entry which is preliminary data.</text>
</comment>
<name>A0A1S2VFP7_9BACT</name>
<keyword evidence="5" id="KW-0998">Cell outer membrane</keyword>
<proteinExistence type="inferred from homology"/>
<evidence type="ECO:0000259" key="7">
    <source>
        <dbReference type="Pfam" id="PF14322"/>
    </source>
</evidence>
<dbReference type="SUPFAM" id="SSF48452">
    <property type="entry name" value="TPR-like"/>
    <property type="match status" value="1"/>
</dbReference>
<keyword evidence="4" id="KW-0472">Membrane</keyword>
<dbReference type="EMBL" id="MORL01000011">
    <property type="protein sequence ID" value="OIN57553.1"/>
    <property type="molecule type" value="Genomic_DNA"/>
</dbReference>
<dbReference type="InterPro" id="IPR011990">
    <property type="entry name" value="TPR-like_helical_dom_sf"/>
</dbReference>
<feature type="domain" description="SusD-like N-terminal" evidence="7">
    <location>
        <begin position="27"/>
        <end position="234"/>
    </location>
</feature>
<dbReference type="Pfam" id="PF07980">
    <property type="entry name" value="SusD_RagB"/>
    <property type="match status" value="1"/>
</dbReference>
<dbReference type="Proteomes" id="UP000181790">
    <property type="component" value="Unassembled WGS sequence"/>
</dbReference>
<evidence type="ECO:0000256" key="3">
    <source>
        <dbReference type="ARBA" id="ARBA00022729"/>
    </source>
</evidence>
<evidence type="ECO:0000313" key="9">
    <source>
        <dbReference type="Proteomes" id="UP000181790"/>
    </source>
</evidence>
<evidence type="ECO:0000256" key="1">
    <source>
        <dbReference type="ARBA" id="ARBA00004442"/>
    </source>
</evidence>
<comment type="subcellular location">
    <subcellularLocation>
        <location evidence="1">Cell outer membrane</location>
    </subcellularLocation>
</comment>
<dbReference type="GO" id="GO:0009279">
    <property type="term" value="C:cell outer membrane"/>
    <property type="evidence" value="ECO:0007669"/>
    <property type="project" value="UniProtKB-SubCell"/>
</dbReference>
<sequence>MNSIIKRVSSVGIALTVTLLSVVGCRDYLEVQPQSQISISDAFSNVANATNAVIGVYDELMGDNGYGIRINMYYPYDSDEIIVSGNIDNGRRGIGRYQLLLTNTEIRNPFLQLYRGVEKANLCIEQIPLMPQYSNGTDAEKKELRRLHGEVLTLRAQFLFELIRNWGDVPAPMQPAYKQTDLFIAQADRDVTYAKLIEDLRLATDLVPWRTEAGTRNERVTKGAVKALRAKLALFRGGYALRSSGKMERNADYLTYYKIARDECADLLAKRGEHTLNPSFEDIWRKLTSFQYDPNGEIIFEAGAGGSNSTSDSRMGNYNGPSVNASSRYGVGGGGLLVLPNYFYAFDSTDTRRDVTVTMYAVGATNIKTPRRLGELTDGKFRKDWRNPLLPGTALNVGYNWPFIRFADVLLMFAEAENELNGAPTAAAISAFEEVRKRAYAGNTARIGTTPTTKAAFFDAIVNERYLEFGSEGIRKFDLIRWNLLAQKIQETRDKIQAIRDSKAPYNIPRYLFWRNNGEEIQWLNSFYKTTALTTAPTGWNRLDWTQHLTGNLIDGLPLHQGIARFFVTGKSELFPYDQATVDAYQGKLKQNPGY</sequence>
<evidence type="ECO:0000313" key="8">
    <source>
        <dbReference type="EMBL" id="OIN57553.1"/>
    </source>
</evidence>
<dbReference type="AlphaFoldDB" id="A0A1S2VFP7"/>
<evidence type="ECO:0000256" key="5">
    <source>
        <dbReference type="ARBA" id="ARBA00023237"/>
    </source>
</evidence>
<reference evidence="8 9" key="1">
    <citation type="submission" date="2016-10" db="EMBL/GenBank/DDBJ databases">
        <title>Arsenicibacter rosenii gen. nov., sp. nov., an efficient arsenic-methylating bacterium isolated from an arsenic-contaminated paddy soil.</title>
        <authorList>
            <person name="Huang K."/>
        </authorList>
    </citation>
    <scope>NUCLEOTIDE SEQUENCE [LARGE SCALE GENOMIC DNA]</scope>
    <source>
        <strain evidence="8 9">SM-1</strain>
    </source>
</reference>
<feature type="domain" description="RagB/SusD" evidence="6">
    <location>
        <begin position="398"/>
        <end position="595"/>
    </location>
</feature>
<dbReference type="InterPro" id="IPR033985">
    <property type="entry name" value="SusD-like_N"/>
</dbReference>
<accession>A0A1S2VFP7</accession>
<dbReference type="PROSITE" id="PS51257">
    <property type="entry name" value="PROKAR_LIPOPROTEIN"/>
    <property type="match status" value="1"/>
</dbReference>
<dbReference type="InterPro" id="IPR012944">
    <property type="entry name" value="SusD_RagB_dom"/>
</dbReference>
<dbReference type="Gene3D" id="1.25.40.390">
    <property type="match status" value="1"/>
</dbReference>
<evidence type="ECO:0000256" key="4">
    <source>
        <dbReference type="ARBA" id="ARBA00023136"/>
    </source>
</evidence>
<keyword evidence="3" id="KW-0732">Signal</keyword>
<protein>
    <submittedName>
        <fullName evidence="8">RagB/SusD family nutrient uptake outer membrane protein</fullName>
    </submittedName>
</protein>
<keyword evidence="9" id="KW-1185">Reference proteome</keyword>
<evidence type="ECO:0000259" key="6">
    <source>
        <dbReference type="Pfam" id="PF07980"/>
    </source>
</evidence>
<dbReference type="RefSeq" id="WP_071504755.1">
    <property type="nucleotide sequence ID" value="NZ_MORL01000011.1"/>
</dbReference>
<dbReference type="Pfam" id="PF14322">
    <property type="entry name" value="SusD-like_3"/>
    <property type="match status" value="1"/>
</dbReference>
<gene>
    <name evidence="8" type="ORF">BLX24_18875</name>
</gene>
<comment type="similarity">
    <text evidence="2">Belongs to the SusD family.</text>
</comment>
<dbReference type="OrthoDB" id="691907at2"/>
<evidence type="ECO:0000256" key="2">
    <source>
        <dbReference type="ARBA" id="ARBA00006275"/>
    </source>
</evidence>
<organism evidence="8 9">
    <name type="scientific">Arsenicibacter rosenii</name>
    <dbReference type="NCBI Taxonomy" id="1750698"/>
    <lineage>
        <taxon>Bacteria</taxon>
        <taxon>Pseudomonadati</taxon>
        <taxon>Bacteroidota</taxon>
        <taxon>Cytophagia</taxon>
        <taxon>Cytophagales</taxon>
        <taxon>Spirosomataceae</taxon>
        <taxon>Arsenicibacter</taxon>
    </lineage>
</organism>